<dbReference type="AlphaFoldDB" id="A0A1Y6B4M7"/>
<keyword evidence="1" id="KW-0732">Signal</keyword>
<dbReference type="PROSITE" id="PS51257">
    <property type="entry name" value="PROKAR_LIPOPROTEIN"/>
    <property type="match status" value="1"/>
</dbReference>
<evidence type="ECO:0000256" key="1">
    <source>
        <dbReference type="SAM" id="SignalP"/>
    </source>
</evidence>
<feature type="signal peptide" evidence="1">
    <location>
        <begin position="1"/>
        <end position="28"/>
    </location>
</feature>
<dbReference type="InterPro" id="IPR025500">
    <property type="entry name" value="DUF4390"/>
</dbReference>
<reference evidence="3" key="1">
    <citation type="submission" date="2017-04" db="EMBL/GenBank/DDBJ databases">
        <authorList>
            <person name="Varghese N."/>
            <person name="Submissions S."/>
        </authorList>
    </citation>
    <scope>NUCLEOTIDE SEQUENCE [LARGE SCALE GENOMIC DNA]</scope>
    <source>
        <strain evidence="3">DSM 22618</strain>
    </source>
</reference>
<evidence type="ECO:0008006" key="4">
    <source>
        <dbReference type="Google" id="ProtNLM"/>
    </source>
</evidence>
<dbReference type="STRING" id="1123014.SAMN02745746_00024"/>
<organism evidence="2 3">
    <name type="scientific">Pseudogulbenkiania subflava DSM 22618</name>
    <dbReference type="NCBI Taxonomy" id="1123014"/>
    <lineage>
        <taxon>Bacteria</taxon>
        <taxon>Pseudomonadati</taxon>
        <taxon>Pseudomonadota</taxon>
        <taxon>Betaproteobacteria</taxon>
        <taxon>Neisseriales</taxon>
        <taxon>Chromobacteriaceae</taxon>
        <taxon>Pseudogulbenkiania</taxon>
    </lineage>
</organism>
<dbReference type="EMBL" id="FXAG01000001">
    <property type="protein sequence ID" value="SME91726.1"/>
    <property type="molecule type" value="Genomic_DNA"/>
</dbReference>
<dbReference type="Proteomes" id="UP000192920">
    <property type="component" value="Unassembled WGS sequence"/>
</dbReference>
<dbReference type="RefSeq" id="WP_085274428.1">
    <property type="nucleotide sequence ID" value="NZ_FXAG01000001.1"/>
</dbReference>
<protein>
    <recommendedName>
        <fullName evidence="4">DUF4390 domain-containing protein</fullName>
    </recommendedName>
</protein>
<sequence>MTASITRCLRSASLLIWLIACAALPAWADSISATRSEAELLDGQLAVSTRFDIKLTPGLSDALTQGVALPFRLEFELTRPRSTAYLLDVKEWFEPHAELHFKIAYQSLTSRYRVSIGSLSRYYATQAEALSALGAIHGWRVLEAGTLSGVPADKVKGRVRLMLDIGQLPKPFQLNALGSADWSLGSGWIDLNVKEGG</sequence>
<evidence type="ECO:0000313" key="2">
    <source>
        <dbReference type="EMBL" id="SME91726.1"/>
    </source>
</evidence>
<dbReference type="Pfam" id="PF14334">
    <property type="entry name" value="DUF4390"/>
    <property type="match status" value="1"/>
</dbReference>
<name>A0A1Y6B4M7_9NEIS</name>
<keyword evidence="3" id="KW-1185">Reference proteome</keyword>
<gene>
    <name evidence="2" type="ORF">SAMN02745746_00024</name>
</gene>
<evidence type="ECO:0000313" key="3">
    <source>
        <dbReference type="Proteomes" id="UP000192920"/>
    </source>
</evidence>
<feature type="chain" id="PRO_5011005767" description="DUF4390 domain-containing protein" evidence="1">
    <location>
        <begin position="29"/>
        <end position="197"/>
    </location>
</feature>
<accession>A0A1Y6B4M7</accession>
<proteinExistence type="predicted"/>